<evidence type="ECO:0000256" key="4">
    <source>
        <dbReference type="ARBA" id="ARBA00011738"/>
    </source>
</evidence>
<evidence type="ECO:0000256" key="14">
    <source>
        <dbReference type="ARBA" id="ARBA00048814"/>
    </source>
</evidence>
<dbReference type="OMA" id="NTMMVEL"/>
<dbReference type="EC" id="2.7.7.40" evidence="5"/>
<comment type="similarity">
    <text evidence="3">Belongs to the IspD/TarI cytidylyltransferase family. IspD subfamily.</text>
</comment>
<evidence type="ECO:0000256" key="10">
    <source>
        <dbReference type="ARBA" id="ARBA00031950"/>
    </source>
</evidence>
<reference evidence="16" key="2">
    <citation type="submission" date="2025-09" db="UniProtKB">
        <authorList>
            <consortium name="Ensembl"/>
        </authorList>
    </citation>
    <scope>IDENTIFICATION</scope>
</reference>
<evidence type="ECO:0000256" key="15">
    <source>
        <dbReference type="ARBA" id="ARBA00049484"/>
    </source>
</evidence>
<dbReference type="PANTHER" id="PTHR43015:SF1">
    <property type="entry name" value="D-RIBITOL-5-PHOSPHATE CYTIDYLYLTRANSFERASE"/>
    <property type="match status" value="1"/>
</dbReference>
<comment type="catalytic activity">
    <reaction evidence="15">
        <text>D-ribitol 5-phosphate + CTP + H(+) = CDP-L-ribitol + diphosphate</text>
        <dbReference type="Rhea" id="RHEA:12456"/>
        <dbReference type="ChEBI" id="CHEBI:15378"/>
        <dbReference type="ChEBI" id="CHEBI:33019"/>
        <dbReference type="ChEBI" id="CHEBI:37563"/>
        <dbReference type="ChEBI" id="CHEBI:57608"/>
        <dbReference type="ChEBI" id="CHEBI:57695"/>
        <dbReference type="EC" id="2.7.7.40"/>
    </reaction>
</comment>
<evidence type="ECO:0000256" key="8">
    <source>
        <dbReference type="ARBA" id="ARBA00022679"/>
    </source>
</evidence>
<dbReference type="PROSITE" id="PS01295">
    <property type="entry name" value="ISPD"/>
    <property type="match status" value="1"/>
</dbReference>
<accession>A0A3Q0RNU3</accession>
<dbReference type="GeneTree" id="ENSGT00390000006412"/>
<dbReference type="UniPathway" id="UPA00378"/>
<keyword evidence="17" id="KW-1185">Reference proteome</keyword>
<dbReference type="GO" id="GO:0008299">
    <property type="term" value="P:isoprenoid biosynthetic process"/>
    <property type="evidence" value="ECO:0007669"/>
    <property type="project" value="InterPro"/>
</dbReference>
<evidence type="ECO:0000256" key="1">
    <source>
        <dbReference type="ARBA" id="ARBA00004514"/>
    </source>
</evidence>
<comment type="subcellular location">
    <subcellularLocation>
        <location evidence="1">Cytoplasm</location>
        <location evidence="1">Cytosol</location>
    </subcellularLocation>
</comment>
<dbReference type="PANTHER" id="PTHR43015">
    <property type="entry name" value="D-RIBITOL-5-PHOSPHATE CYTIDYLYLTRANSFERASE"/>
    <property type="match status" value="1"/>
</dbReference>
<dbReference type="AlphaFoldDB" id="A0A3Q0RNU3"/>
<dbReference type="Gene3D" id="3.90.550.10">
    <property type="entry name" value="Spore Coat Polysaccharide Biosynthesis Protein SpsA, Chain A"/>
    <property type="match status" value="1"/>
</dbReference>
<comment type="catalytic activity">
    <reaction evidence="13">
        <text>D-ribulose 5-phosphate + CTP + H(+) = CDP-D-ribulose + diphosphate</text>
        <dbReference type="Rhea" id="RHEA:53612"/>
        <dbReference type="ChEBI" id="CHEBI:15378"/>
        <dbReference type="ChEBI" id="CHEBI:33019"/>
        <dbReference type="ChEBI" id="CHEBI:37563"/>
        <dbReference type="ChEBI" id="CHEBI:58121"/>
        <dbReference type="ChEBI" id="CHEBI:137524"/>
    </reaction>
</comment>
<dbReference type="FunFam" id="3.90.550.10:FF:000080">
    <property type="entry name" value="D-ribitol-5-phosphate cytidylyltransferase isoform X1"/>
    <property type="match status" value="1"/>
</dbReference>
<sequence>MEVSNINTQGDNCEAHRPAHPGIFTMREAGKSDHCSAERCVDFPVSVVLPAGGTGERMGLQTPKQFCSFLGRPLISYTIQAFESVSWIQSIVVAVAKENMDLMMDITQRFKHRKVLVVPGGSTRHRSICNGVLALGEERSAAGKPKVVIIHDAVRPFVEEDFLCKIAMAAKEQGAAGAIRPLVSTVIATTSEGYLDHSLERAKYRASEMPQGFTYDVISQAYQRCSESDFEFGTECLHLALQYCGTNAKLIEGPPTLWKVSSPGACFGLGITLSRSACVITGGLAEAVNLADALQKAVGALDMVCIHKSEQMDVLNCFIHNSSMLLCLVLIICSLRNDLTAFPTPPPPFSQDTEHWERSASRVAEIALALIRDRSPALVGQLLQA</sequence>
<evidence type="ECO:0000256" key="7">
    <source>
        <dbReference type="ARBA" id="ARBA00022490"/>
    </source>
</evidence>
<comment type="function">
    <text evidence="12">Cytidylyltransferase required for protein O-linked mannosylation. Catalyzes the formation of CDP-ribitol nucleotide sugar from D-ribitol 5-phosphate. CDP-ribitol is a substrate of FKTN during the biosynthesis of the phosphorylated O-mannosyl trisaccharide (N-acetylgalactosamine-beta-3-N-acetylglucosamine-beta-4-(phosphate-6-)mannose), a carbohydrate structure present in alpha-dystroglycan (DAG1), which is required for binding laminin G-like domain-containing extracellular proteins with high affinity. Shows activity toward other pentose phosphate sugars and mediates formation of CDP-ribulose or CDP-ribose using CTP and ribulose-5-phosphate or ribose-5-phosphate, respectively. Not involved in dolichol production.</text>
</comment>
<evidence type="ECO:0000313" key="16">
    <source>
        <dbReference type="Ensembl" id="ENSACIP00000011473.1"/>
    </source>
</evidence>
<evidence type="ECO:0000256" key="3">
    <source>
        <dbReference type="ARBA" id="ARBA00009789"/>
    </source>
</evidence>
<evidence type="ECO:0000256" key="11">
    <source>
        <dbReference type="ARBA" id="ARBA00032606"/>
    </source>
</evidence>
<keyword evidence="7" id="KW-0963">Cytoplasm</keyword>
<evidence type="ECO:0000256" key="6">
    <source>
        <dbReference type="ARBA" id="ARBA00015848"/>
    </source>
</evidence>
<evidence type="ECO:0000313" key="17">
    <source>
        <dbReference type="Proteomes" id="UP000261340"/>
    </source>
</evidence>
<comment type="catalytic activity">
    <reaction evidence="14">
        <text>D-ribose 5-phosphate + CTP + H(+) = CDP-D-ribose + diphosphate</text>
        <dbReference type="Rhea" id="RHEA:53872"/>
        <dbReference type="ChEBI" id="CHEBI:15378"/>
        <dbReference type="ChEBI" id="CHEBI:33019"/>
        <dbReference type="ChEBI" id="CHEBI:37563"/>
        <dbReference type="ChEBI" id="CHEBI:78346"/>
        <dbReference type="ChEBI" id="CHEBI:137525"/>
    </reaction>
</comment>
<dbReference type="CDD" id="cd02516">
    <property type="entry name" value="CDP-ME_synthetase"/>
    <property type="match status" value="1"/>
</dbReference>
<dbReference type="GO" id="GO:0035269">
    <property type="term" value="P:protein O-linked glycosylation via mannose"/>
    <property type="evidence" value="ECO:0007669"/>
    <property type="project" value="TreeGrafter"/>
</dbReference>
<name>A0A3Q0RNU3_AMPCI</name>
<comment type="subunit">
    <text evidence="4">Homodimer.</text>
</comment>
<comment type="pathway">
    <text evidence="2">Protein modification; protein glycosylation.</text>
</comment>
<dbReference type="STRING" id="61819.ENSACIP00000011473"/>
<dbReference type="Ensembl" id="ENSACIT00000011799.1">
    <property type="protein sequence ID" value="ENSACIP00000011473.1"/>
    <property type="gene ID" value="ENSACIG00000008956.1"/>
</dbReference>
<evidence type="ECO:0000256" key="12">
    <source>
        <dbReference type="ARBA" id="ARBA00045509"/>
    </source>
</evidence>
<dbReference type="InterPro" id="IPR034683">
    <property type="entry name" value="IspD/TarI"/>
</dbReference>
<dbReference type="GO" id="GO:0047349">
    <property type="term" value="F:D-ribitol-5-phosphate cytidylyltransferase activity"/>
    <property type="evidence" value="ECO:0007669"/>
    <property type="project" value="UniProtKB-EC"/>
</dbReference>
<keyword evidence="8" id="KW-0808">Transferase</keyword>
<dbReference type="Proteomes" id="UP000261340">
    <property type="component" value="Unplaced"/>
</dbReference>
<evidence type="ECO:0000256" key="2">
    <source>
        <dbReference type="ARBA" id="ARBA00004922"/>
    </source>
</evidence>
<organism evidence="16 17">
    <name type="scientific">Amphilophus citrinellus</name>
    <name type="common">Midas cichlid</name>
    <name type="synonym">Cichlasoma citrinellum</name>
    <dbReference type="NCBI Taxonomy" id="61819"/>
    <lineage>
        <taxon>Eukaryota</taxon>
        <taxon>Metazoa</taxon>
        <taxon>Chordata</taxon>
        <taxon>Craniata</taxon>
        <taxon>Vertebrata</taxon>
        <taxon>Euteleostomi</taxon>
        <taxon>Actinopterygii</taxon>
        <taxon>Neopterygii</taxon>
        <taxon>Teleostei</taxon>
        <taxon>Neoteleostei</taxon>
        <taxon>Acanthomorphata</taxon>
        <taxon>Ovalentaria</taxon>
        <taxon>Cichlomorphae</taxon>
        <taxon>Cichliformes</taxon>
        <taxon>Cichlidae</taxon>
        <taxon>New World cichlids</taxon>
        <taxon>Cichlasomatinae</taxon>
        <taxon>Heroini</taxon>
        <taxon>Amphilophus</taxon>
    </lineage>
</organism>
<dbReference type="GO" id="GO:0005829">
    <property type="term" value="C:cytosol"/>
    <property type="evidence" value="ECO:0007669"/>
    <property type="project" value="UniProtKB-SubCell"/>
</dbReference>
<keyword evidence="9" id="KW-0548">Nucleotidyltransferase</keyword>
<dbReference type="InterPro" id="IPR018294">
    <property type="entry name" value="ISPD_synthase_CS"/>
</dbReference>
<evidence type="ECO:0000256" key="5">
    <source>
        <dbReference type="ARBA" id="ARBA00012488"/>
    </source>
</evidence>
<reference evidence="16" key="1">
    <citation type="submission" date="2025-08" db="UniProtKB">
        <authorList>
            <consortium name="Ensembl"/>
        </authorList>
    </citation>
    <scope>IDENTIFICATION</scope>
</reference>
<dbReference type="SUPFAM" id="SSF53448">
    <property type="entry name" value="Nucleotide-diphospho-sugar transferases"/>
    <property type="match status" value="1"/>
</dbReference>
<evidence type="ECO:0000256" key="9">
    <source>
        <dbReference type="ARBA" id="ARBA00022695"/>
    </source>
</evidence>
<evidence type="ECO:0000256" key="13">
    <source>
        <dbReference type="ARBA" id="ARBA00048797"/>
    </source>
</evidence>
<dbReference type="InterPro" id="IPR029044">
    <property type="entry name" value="Nucleotide-diphossugar_trans"/>
</dbReference>
<protein>
    <recommendedName>
        <fullName evidence="6">D-ribitol-5-phosphate cytidylyltransferase</fullName>
        <ecNumber evidence="5">2.7.7.40</ecNumber>
    </recommendedName>
    <alternativeName>
        <fullName evidence="10">2-C-methyl-D-erythritol 4-phosphate cytidylyltransferase-like protein</fullName>
    </alternativeName>
    <alternativeName>
        <fullName evidence="11">Isoprenoid synthase domain-containing protein</fullName>
    </alternativeName>
</protein>
<dbReference type="Pfam" id="PF01128">
    <property type="entry name" value="IspD"/>
    <property type="match status" value="1"/>
</dbReference>
<proteinExistence type="inferred from homology"/>